<dbReference type="GO" id="GO:0008168">
    <property type="term" value="F:methyltransferase activity"/>
    <property type="evidence" value="ECO:0007669"/>
    <property type="project" value="UniProtKB-KW"/>
</dbReference>
<accession>A0A0P7XAH6</accession>
<evidence type="ECO:0000313" key="1">
    <source>
        <dbReference type="EMBL" id="KPQ12263.1"/>
    </source>
</evidence>
<dbReference type="PATRIC" id="fig|1653334.4.peg.3329"/>
<evidence type="ECO:0000313" key="2">
    <source>
        <dbReference type="Proteomes" id="UP000050497"/>
    </source>
</evidence>
<comment type="caution">
    <text evidence="1">The sequence shown here is derived from an EMBL/GenBank/DDBJ whole genome shotgun (WGS) entry which is preliminary data.</text>
</comment>
<dbReference type="Gene3D" id="3.40.50.150">
    <property type="entry name" value="Vaccinia Virus protein VP39"/>
    <property type="match status" value="1"/>
</dbReference>
<sequence length="205" mass="24033">MFIKTRRLAHLLWQATIGRSGFLFHGNDELFKSLAKDANVYGEYGVGKSTVWIANNTSAKVIAVDTSEKWINKVTKRTKRRKNIYIHHSDLGDVGFMGRPKNYSRRDFFFDYTNYLWDQEEKPDLILIDGRFRVCCFLTSLKFAEEGAKIIFDDYVNRPHYHVVERHVARTEECGRQALFVVPPKECIDLQELDKDINDFRNVMD</sequence>
<dbReference type="Proteomes" id="UP000050497">
    <property type="component" value="Unassembled WGS sequence"/>
</dbReference>
<reference evidence="1 2" key="1">
    <citation type="submission" date="2015-09" db="EMBL/GenBank/DDBJ databases">
        <title>Identification and resolution of microdiversity through metagenomic sequencing of parallel consortia.</title>
        <authorList>
            <person name="Nelson W.C."/>
            <person name="Romine M.F."/>
            <person name="Lindemann S.R."/>
        </authorList>
    </citation>
    <scope>NUCLEOTIDE SEQUENCE [LARGE SCALE GENOMIC DNA]</scope>
    <source>
        <strain evidence="1">HL-109</strain>
    </source>
</reference>
<dbReference type="SUPFAM" id="SSF53335">
    <property type="entry name" value="S-adenosyl-L-methionine-dependent methyltransferases"/>
    <property type="match status" value="1"/>
</dbReference>
<dbReference type="AlphaFoldDB" id="A0A0P7XAH6"/>
<keyword evidence="1" id="KW-0489">Methyltransferase</keyword>
<dbReference type="EMBL" id="LJSX01000003">
    <property type="protein sequence ID" value="KPQ12263.1"/>
    <property type="molecule type" value="Genomic_DNA"/>
</dbReference>
<dbReference type="InterPro" id="IPR029063">
    <property type="entry name" value="SAM-dependent_MTases_sf"/>
</dbReference>
<gene>
    <name evidence="1" type="ORF">HLUCCO17_03595</name>
</gene>
<organism evidence="1 2">
    <name type="scientific">Saliniramus fredricksonii</name>
    <dbReference type="NCBI Taxonomy" id="1653334"/>
    <lineage>
        <taxon>Bacteria</taxon>
        <taxon>Pseudomonadati</taxon>
        <taxon>Pseudomonadota</taxon>
        <taxon>Alphaproteobacteria</taxon>
        <taxon>Hyphomicrobiales</taxon>
        <taxon>Salinarimonadaceae</taxon>
        <taxon>Saliniramus</taxon>
    </lineage>
</organism>
<protein>
    <submittedName>
        <fullName evidence="1">Methyltransferase domain</fullName>
    </submittedName>
</protein>
<proteinExistence type="predicted"/>
<keyword evidence="1" id="KW-0808">Transferase</keyword>
<dbReference type="GO" id="GO:0032259">
    <property type="term" value="P:methylation"/>
    <property type="evidence" value="ECO:0007669"/>
    <property type="project" value="UniProtKB-KW"/>
</dbReference>
<name>A0A0P7XAH6_9HYPH</name>